<keyword evidence="2 3" id="KW-0732">Signal</keyword>
<evidence type="ECO:0000259" key="4">
    <source>
        <dbReference type="Pfam" id="PF13947"/>
    </source>
</evidence>
<evidence type="ECO:0000313" key="6">
    <source>
        <dbReference type="EnsemblPlants" id="KEH40394"/>
    </source>
</evidence>
<feature type="signal peptide" evidence="3">
    <location>
        <begin position="1"/>
        <end position="28"/>
    </location>
</feature>
<sequence>MESSVCFLQTTVVILILVYHHHHQTCEATNSNNNQTNCPPSSCGKLTNIKHPFRLKNDPTTCGDPRYELSCVNNITTLTLLSGNYNVKSINYDNYTIRLVDPGIQEDDCFSIPRYFLTKSNFTSYYSNSKREDPYGFDYASWFEYITYLNCSKPVKDDPDYVDTAPCRVNWDSNSTDHVYVIARRISARKLNIDCHVKLVAMSAAPAFISRSDQHHFSYAEIHGMLSYGFEISWITRACEDFCDLKRQDCSMDRINTGPLICLSRVCTAPFGYNILCGKYKQPSSF</sequence>
<evidence type="ECO:0000313" key="5">
    <source>
        <dbReference type="EMBL" id="KEH40394.1"/>
    </source>
</evidence>
<evidence type="ECO:0000256" key="1">
    <source>
        <dbReference type="ARBA" id="ARBA00004167"/>
    </source>
</evidence>
<feature type="chain" id="PRO_5014500571" evidence="3">
    <location>
        <begin position="29"/>
        <end position="286"/>
    </location>
</feature>
<feature type="domain" description="Wall-associated receptor kinase galacturonan-binding" evidence="4">
    <location>
        <begin position="38"/>
        <end position="101"/>
    </location>
</feature>
<proteinExistence type="predicted"/>
<dbReference type="PANTHER" id="PTHR33138">
    <property type="entry name" value="OS01G0690200 PROTEIN"/>
    <property type="match status" value="1"/>
</dbReference>
<evidence type="ECO:0000256" key="3">
    <source>
        <dbReference type="SAM" id="SignalP"/>
    </source>
</evidence>
<dbReference type="KEGG" id="mtr:25482350"/>
<dbReference type="InterPro" id="IPR025287">
    <property type="entry name" value="WAK_GUB"/>
</dbReference>
<dbReference type="EMBL" id="CM001217">
    <property type="protein sequence ID" value="KEH40394.1"/>
    <property type="molecule type" value="Genomic_DNA"/>
</dbReference>
<dbReference type="AlphaFoldDB" id="A0A072VEI1"/>
<organism evidence="5 7">
    <name type="scientific">Medicago truncatula</name>
    <name type="common">Barrel medic</name>
    <name type="synonym">Medicago tribuloides</name>
    <dbReference type="NCBI Taxonomy" id="3880"/>
    <lineage>
        <taxon>Eukaryota</taxon>
        <taxon>Viridiplantae</taxon>
        <taxon>Streptophyta</taxon>
        <taxon>Embryophyta</taxon>
        <taxon>Tracheophyta</taxon>
        <taxon>Spermatophyta</taxon>
        <taxon>Magnoliopsida</taxon>
        <taxon>eudicotyledons</taxon>
        <taxon>Gunneridae</taxon>
        <taxon>Pentapetalae</taxon>
        <taxon>rosids</taxon>
        <taxon>fabids</taxon>
        <taxon>Fabales</taxon>
        <taxon>Fabaceae</taxon>
        <taxon>Papilionoideae</taxon>
        <taxon>50 kb inversion clade</taxon>
        <taxon>NPAAA clade</taxon>
        <taxon>Hologalegina</taxon>
        <taxon>IRL clade</taxon>
        <taxon>Trifolieae</taxon>
        <taxon>Medicago</taxon>
    </lineage>
</organism>
<reference evidence="6" key="3">
    <citation type="submission" date="2015-04" db="UniProtKB">
        <authorList>
            <consortium name="EnsemblPlants"/>
        </authorList>
    </citation>
    <scope>IDENTIFICATION</scope>
    <source>
        <strain evidence="6">cv. Jemalong A17</strain>
    </source>
</reference>
<comment type="subcellular location">
    <subcellularLocation>
        <location evidence="1">Membrane</location>
        <topology evidence="1">Single-pass membrane protein</topology>
    </subcellularLocation>
</comment>
<reference evidence="5 7" key="2">
    <citation type="journal article" date="2014" name="BMC Genomics">
        <title>An improved genome release (version Mt4.0) for the model legume Medicago truncatula.</title>
        <authorList>
            <person name="Tang H."/>
            <person name="Krishnakumar V."/>
            <person name="Bidwell S."/>
            <person name="Rosen B."/>
            <person name="Chan A."/>
            <person name="Zhou S."/>
            <person name="Gentzbittel L."/>
            <person name="Childs K.L."/>
            <person name="Yandell M."/>
            <person name="Gundlach H."/>
            <person name="Mayer K.F."/>
            <person name="Schwartz D.C."/>
            <person name="Town C.D."/>
        </authorList>
    </citation>
    <scope>GENOME REANNOTATION</scope>
    <source>
        <strain evidence="5">A17</strain>
        <strain evidence="6 7">cv. Jemalong A17</strain>
    </source>
</reference>
<dbReference type="GO" id="GO:0030247">
    <property type="term" value="F:polysaccharide binding"/>
    <property type="evidence" value="ECO:0007669"/>
    <property type="project" value="InterPro"/>
</dbReference>
<dbReference type="GO" id="GO:0016020">
    <property type="term" value="C:membrane"/>
    <property type="evidence" value="ECO:0007669"/>
    <property type="project" value="UniProtKB-SubCell"/>
</dbReference>
<dbReference type="Pfam" id="PF13947">
    <property type="entry name" value="GUB_WAK_bind"/>
    <property type="match status" value="1"/>
</dbReference>
<keyword evidence="7" id="KW-1185">Reference proteome</keyword>
<dbReference type="GO" id="GO:0016301">
    <property type="term" value="F:kinase activity"/>
    <property type="evidence" value="ECO:0007669"/>
    <property type="project" value="UniProtKB-KW"/>
</dbReference>
<keyword evidence="5" id="KW-0675">Receptor</keyword>
<dbReference type="HOGENOM" id="CLU_000288_115_2_1"/>
<keyword evidence="5" id="KW-0808">Transferase</keyword>
<gene>
    <name evidence="6" type="primary">25482350</name>
    <name evidence="5" type="ordered locus">MTR_1g028250</name>
</gene>
<keyword evidence="5" id="KW-0418">Kinase</keyword>
<evidence type="ECO:0000256" key="2">
    <source>
        <dbReference type="ARBA" id="ARBA00022729"/>
    </source>
</evidence>
<dbReference type="PANTHER" id="PTHR33138:SF30">
    <property type="entry name" value="LEAF RUST 10 DISEASE-RESISTANCE LOCUS RECEPTOR-LIKE PROTEIN KINASE-LIKE 2.7"/>
    <property type="match status" value="1"/>
</dbReference>
<dbReference type="Proteomes" id="UP000002051">
    <property type="component" value="Unassembled WGS sequence"/>
</dbReference>
<protein>
    <submittedName>
        <fullName evidence="5">Wall-associated receptor kinase galacturonan-binding protein</fullName>
    </submittedName>
</protein>
<dbReference type="OrthoDB" id="1513794at2759"/>
<evidence type="ECO:0000313" key="7">
    <source>
        <dbReference type="Proteomes" id="UP000002051"/>
    </source>
</evidence>
<reference evidence="5 7" key="1">
    <citation type="journal article" date="2011" name="Nature">
        <title>The Medicago genome provides insight into the evolution of rhizobial symbioses.</title>
        <authorList>
            <person name="Young N.D."/>
            <person name="Debelle F."/>
            <person name="Oldroyd G.E."/>
            <person name="Geurts R."/>
            <person name="Cannon S.B."/>
            <person name="Udvardi M.K."/>
            <person name="Benedito V.A."/>
            <person name="Mayer K.F."/>
            <person name="Gouzy J."/>
            <person name="Schoof H."/>
            <person name="Van de Peer Y."/>
            <person name="Proost S."/>
            <person name="Cook D.R."/>
            <person name="Meyers B.C."/>
            <person name="Spannagl M."/>
            <person name="Cheung F."/>
            <person name="De Mita S."/>
            <person name="Krishnakumar V."/>
            <person name="Gundlach H."/>
            <person name="Zhou S."/>
            <person name="Mudge J."/>
            <person name="Bharti A.K."/>
            <person name="Murray J.D."/>
            <person name="Naoumkina M.A."/>
            <person name="Rosen B."/>
            <person name="Silverstein K.A."/>
            <person name="Tang H."/>
            <person name="Rombauts S."/>
            <person name="Zhao P.X."/>
            <person name="Zhou P."/>
            <person name="Barbe V."/>
            <person name="Bardou P."/>
            <person name="Bechner M."/>
            <person name="Bellec A."/>
            <person name="Berger A."/>
            <person name="Berges H."/>
            <person name="Bidwell S."/>
            <person name="Bisseling T."/>
            <person name="Choisne N."/>
            <person name="Couloux A."/>
            <person name="Denny R."/>
            <person name="Deshpande S."/>
            <person name="Dai X."/>
            <person name="Doyle J.J."/>
            <person name="Dudez A.M."/>
            <person name="Farmer A.D."/>
            <person name="Fouteau S."/>
            <person name="Franken C."/>
            <person name="Gibelin C."/>
            <person name="Gish J."/>
            <person name="Goldstein S."/>
            <person name="Gonzalez A.J."/>
            <person name="Green P.J."/>
            <person name="Hallab A."/>
            <person name="Hartog M."/>
            <person name="Hua A."/>
            <person name="Humphray S.J."/>
            <person name="Jeong D.H."/>
            <person name="Jing Y."/>
            <person name="Jocker A."/>
            <person name="Kenton S.M."/>
            <person name="Kim D.J."/>
            <person name="Klee K."/>
            <person name="Lai H."/>
            <person name="Lang C."/>
            <person name="Lin S."/>
            <person name="Macmil S.L."/>
            <person name="Magdelenat G."/>
            <person name="Matthews L."/>
            <person name="McCorrison J."/>
            <person name="Monaghan E.L."/>
            <person name="Mun J.H."/>
            <person name="Najar F.Z."/>
            <person name="Nicholson C."/>
            <person name="Noirot C."/>
            <person name="O'Bleness M."/>
            <person name="Paule C.R."/>
            <person name="Poulain J."/>
            <person name="Prion F."/>
            <person name="Qin B."/>
            <person name="Qu C."/>
            <person name="Retzel E.F."/>
            <person name="Riddle C."/>
            <person name="Sallet E."/>
            <person name="Samain S."/>
            <person name="Samson N."/>
            <person name="Sanders I."/>
            <person name="Saurat O."/>
            <person name="Scarpelli C."/>
            <person name="Schiex T."/>
            <person name="Segurens B."/>
            <person name="Severin A.J."/>
            <person name="Sherrier D.J."/>
            <person name="Shi R."/>
            <person name="Sims S."/>
            <person name="Singer S.R."/>
            <person name="Sinharoy S."/>
            <person name="Sterck L."/>
            <person name="Viollet A."/>
            <person name="Wang B.B."/>
            <person name="Wang K."/>
            <person name="Wang M."/>
            <person name="Wang X."/>
            <person name="Warfsmann J."/>
            <person name="Weissenbach J."/>
            <person name="White D.D."/>
            <person name="White J.D."/>
            <person name="Wiley G.B."/>
            <person name="Wincker P."/>
            <person name="Xing Y."/>
            <person name="Yang L."/>
            <person name="Yao Z."/>
            <person name="Ying F."/>
            <person name="Zhai J."/>
            <person name="Zhou L."/>
            <person name="Zuber A."/>
            <person name="Denarie J."/>
            <person name="Dixon R.A."/>
            <person name="May G.D."/>
            <person name="Schwartz D.C."/>
            <person name="Rogers J."/>
            <person name="Quetier F."/>
            <person name="Town C.D."/>
            <person name="Roe B.A."/>
        </authorList>
    </citation>
    <scope>NUCLEOTIDE SEQUENCE [LARGE SCALE GENOMIC DNA]</scope>
    <source>
        <strain evidence="5">A17</strain>
        <strain evidence="6 7">cv. Jemalong A17</strain>
    </source>
</reference>
<name>A0A072VEI1_MEDTR</name>
<dbReference type="STRING" id="3880.A0A072VEI1"/>
<dbReference type="EnsemblPlants" id="KEH40394">
    <property type="protein sequence ID" value="KEH40394"/>
    <property type="gene ID" value="MTR_1g028250"/>
</dbReference>
<accession>A0A072VEI1</accession>